<evidence type="ECO:0000256" key="1">
    <source>
        <dbReference type="ARBA" id="ARBA00012156"/>
    </source>
</evidence>
<dbReference type="Gene3D" id="3.30.420.40">
    <property type="match status" value="2"/>
</dbReference>
<sequence length="406" mass="45678">MSLLTNLRSSRFRFTQNICVIKKNSFDNIRGYKVLAIETSCDDACVTLLDRYSPTEVPKVIQERKVTLNSISAGGVVPTDAANHNRKNISKLVNQMIIENNWNTPNTKPDLICATRGPGMVGSLAGGYQLACGLSIAWQIPLVGVNHMLGHLLIVRMKSNGNEPKYPFLSLLVSGGHTMCVLSHSLIRHEILVDTVDIAAGDALDKCGRELGITGNMIGKEVEILLNQHKKEWNQPVDIMVKEPMLNQWDRINSLQYSFASFNSQVKNTLKKFYNSEIPKDDKIRVRLLFKFQQTIFQHMISKIKLAIKSRGLKVENFICSGGVSSNLYLREMITDQLSTEAIKNFYFPEPRLCTDNATMIGWAGIELYEKGYTTDIGTTVIRKWPITELLELEGWIKDGKPLDIL</sequence>
<comment type="cofactor">
    <cofactor evidence="7">
        <name>a divalent metal cation</name>
        <dbReference type="ChEBI" id="CHEBI:60240"/>
    </cofactor>
    <text evidence="7">Binds 1 divalent metal cation per subunit.</text>
</comment>
<comment type="function">
    <text evidence="7">Required for the formation of a threonylcarbamoyl group on adenosine at position 37 (t(6)A37) in mitochondrial tRNAs that read codons beginning with adenine. Probably involved in the transfer of the threonylcarbamoyl moiety of threonylcarbamoyl-AMP (TC-AMP) to the N6 group of A37. Involved in mitochondrial genome maintenance.</text>
</comment>
<dbReference type="PANTHER" id="PTHR11735">
    <property type="entry name" value="TRNA N6-ADENOSINE THREONYLCARBAMOYLTRANSFERASE"/>
    <property type="match status" value="1"/>
</dbReference>
<dbReference type="Pfam" id="PF00814">
    <property type="entry name" value="TsaD"/>
    <property type="match status" value="1"/>
</dbReference>
<dbReference type="PANTHER" id="PTHR11735:SF6">
    <property type="entry name" value="TRNA N6-ADENOSINE THREONYLCARBAMOYLTRANSFERASE, MITOCHONDRIAL"/>
    <property type="match status" value="1"/>
</dbReference>
<evidence type="ECO:0000256" key="4">
    <source>
        <dbReference type="ARBA" id="ARBA00022723"/>
    </source>
</evidence>
<dbReference type="GO" id="GO:0046872">
    <property type="term" value="F:metal ion binding"/>
    <property type="evidence" value="ECO:0007669"/>
    <property type="project" value="UniProtKB-KW"/>
</dbReference>
<evidence type="ECO:0000256" key="6">
    <source>
        <dbReference type="ARBA" id="ARBA00048117"/>
    </source>
</evidence>
<evidence type="ECO:0000256" key="3">
    <source>
        <dbReference type="ARBA" id="ARBA00022694"/>
    </source>
</evidence>
<comment type="similarity">
    <text evidence="7">Belongs to the KAE1 / TsaD family.</text>
</comment>
<dbReference type="SUPFAM" id="SSF53067">
    <property type="entry name" value="Actin-like ATPase domain"/>
    <property type="match status" value="2"/>
</dbReference>
<evidence type="ECO:0000256" key="2">
    <source>
        <dbReference type="ARBA" id="ARBA00022679"/>
    </source>
</evidence>
<dbReference type="EC" id="2.3.1.234" evidence="1"/>
<keyword evidence="7" id="KW-0496">Mitochondrion</keyword>
<dbReference type="HAMAP" id="MF_01445">
    <property type="entry name" value="TsaD"/>
    <property type="match status" value="1"/>
</dbReference>
<dbReference type="InterPro" id="IPR043129">
    <property type="entry name" value="ATPase_NBD"/>
</dbReference>
<evidence type="ECO:0000259" key="8">
    <source>
        <dbReference type="Pfam" id="PF00814"/>
    </source>
</evidence>
<dbReference type="GO" id="GO:0005739">
    <property type="term" value="C:mitochondrion"/>
    <property type="evidence" value="ECO:0007669"/>
    <property type="project" value="UniProtKB-SubCell"/>
</dbReference>
<dbReference type="InterPro" id="IPR017861">
    <property type="entry name" value="KAE1/TsaD"/>
</dbReference>
<protein>
    <recommendedName>
        <fullName evidence="1">N(6)-L-threonylcarbamoyladenine synthase</fullName>
        <ecNumber evidence="1">2.3.1.234</ecNumber>
    </recommendedName>
</protein>
<dbReference type="PRINTS" id="PR00789">
    <property type="entry name" value="OSIALOPTASE"/>
</dbReference>
<name>A0A9P7BDA7_9ASCO</name>
<dbReference type="PROSITE" id="PS01016">
    <property type="entry name" value="GLYCOPROTEASE"/>
    <property type="match status" value="1"/>
</dbReference>
<dbReference type="OrthoDB" id="10259622at2759"/>
<dbReference type="InterPro" id="IPR022450">
    <property type="entry name" value="TsaD"/>
</dbReference>
<reference evidence="9" key="1">
    <citation type="submission" date="2020-11" db="EMBL/GenBank/DDBJ databases">
        <title>Kefir isolates.</title>
        <authorList>
            <person name="Marcisauskas S."/>
            <person name="Kim Y."/>
            <person name="Blasche S."/>
        </authorList>
    </citation>
    <scope>NUCLEOTIDE SEQUENCE</scope>
    <source>
        <strain evidence="9">Olga-1</strain>
    </source>
</reference>
<comment type="subunit">
    <text evidence="7">Homodimer.</text>
</comment>
<comment type="subcellular location">
    <subcellularLocation>
        <location evidence="7">Mitochondrion</location>
    </subcellularLocation>
</comment>
<keyword evidence="4 7" id="KW-0479">Metal-binding</keyword>
<evidence type="ECO:0000313" key="10">
    <source>
        <dbReference type="Proteomes" id="UP000697127"/>
    </source>
</evidence>
<keyword evidence="5 7" id="KW-0012">Acyltransferase</keyword>
<evidence type="ECO:0000313" key="9">
    <source>
        <dbReference type="EMBL" id="KAG0686686.1"/>
    </source>
</evidence>
<dbReference type="InterPro" id="IPR000905">
    <property type="entry name" value="Gcp-like_dom"/>
</dbReference>
<dbReference type="GO" id="GO:0072670">
    <property type="term" value="P:mitochondrial tRNA threonylcarbamoyladenosine modification"/>
    <property type="evidence" value="ECO:0007669"/>
    <property type="project" value="TreeGrafter"/>
</dbReference>
<dbReference type="EMBL" id="PUHW01000406">
    <property type="protein sequence ID" value="KAG0686686.1"/>
    <property type="molecule type" value="Genomic_DNA"/>
</dbReference>
<comment type="caution">
    <text evidence="9">The sequence shown here is derived from an EMBL/GenBank/DDBJ whole genome shotgun (WGS) entry which is preliminary data.</text>
</comment>
<comment type="catalytic activity">
    <reaction evidence="6 7">
        <text>L-threonylcarbamoyladenylate + adenosine(37) in tRNA = N(6)-L-threonylcarbamoyladenosine(37) in tRNA + AMP + H(+)</text>
        <dbReference type="Rhea" id="RHEA:37059"/>
        <dbReference type="Rhea" id="RHEA-COMP:10162"/>
        <dbReference type="Rhea" id="RHEA-COMP:10163"/>
        <dbReference type="ChEBI" id="CHEBI:15378"/>
        <dbReference type="ChEBI" id="CHEBI:73682"/>
        <dbReference type="ChEBI" id="CHEBI:74411"/>
        <dbReference type="ChEBI" id="CHEBI:74418"/>
        <dbReference type="ChEBI" id="CHEBI:456215"/>
        <dbReference type="EC" id="2.3.1.234"/>
    </reaction>
</comment>
<dbReference type="Proteomes" id="UP000697127">
    <property type="component" value="Unassembled WGS sequence"/>
</dbReference>
<evidence type="ECO:0000256" key="7">
    <source>
        <dbReference type="HAMAP-Rule" id="MF_03179"/>
    </source>
</evidence>
<dbReference type="AlphaFoldDB" id="A0A9P7BDA7"/>
<feature type="domain" description="Gcp-like" evidence="8">
    <location>
        <begin position="69"/>
        <end position="363"/>
    </location>
</feature>
<dbReference type="GO" id="GO:0061711">
    <property type="term" value="F:tRNA N(6)-L-threonylcarbamoyladenine synthase activity"/>
    <property type="evidence" value="ECO:0007669"/>
    <property type="project" value="UniProtKB-EC"/>
</dbReference>
<gene>
    <name evidence="7" type="primary">QRI7</name>
    <name evidence="9" type="ORF">C6P40_003570</name>
</gene>
<keyword evidence="2 7" id="KW-0808">Transferase</keyword>
<keyword evidence="3 7" id="KW-0819">tRNA processing</keyword>
<evidence type="ECO:0000256" key="5">
    <source>
        <dbReference type="ARBA" id="ARBA00023315"/>
    </source>
</evidence>
<accession>A0A9P7BDA7</accession>
<dbReference type="InterPro" id="IPR017860">
    <property type="entry name" value="Peptidase_M22_CS"/>
</dbReference>
<proteinExistence type="inferred from homology"/>
<dbReference type="NCBIfam" id="TIGR00329">
    <property type="entry name" value="gcp_kae1"/>
    <property type="match status" value="1"/>
</dbReference>
<keyword evidence="10" id="KW-1185">Reference proteome</keyword>
<organism evidence="9 10">
    <name type="scientific">Pichia californica</name>
    <dbReference type="NCBI Taxonomy" id="460514"/>
    <lineage>
        <taxon>Eukaryota</taxon>
        <taxon>Fungi</taxon>
        <taxon>Dikarya</taxon>
        <taxon>Ascomycota</taxon>
        <taxon>Saccharomycotina</taxon>
        <taxon>Pichiomycetes</taxon>
        <taxon>Pichiales</taxon>
        <taxon>Pichiaceae</taxon>
        <taxon>Pichia</taxon>
    </lineage>
</organism>